<evidence type="ECO:0000259" key="1">
    <source>
        <dbReference type="PROSITE" id="PS51186"/>
    </source>
</evidence>
<dbReference type="InterPro" id="IPR000182">
    <property type="entry name" value="GNAT_dom"/>
</dbReference>
<feature type="domain" description="N-acetyltransferase" evidence="1">
    <location>
        <begin position="84"/>
        <end position="223"/>
    </location>
</feature>
<dbReference type="GO" id="GO:0016747">
    <property type="term" value="F:acyltransferase activity, transferring groups other than amino-acyl groups"/>
    <property type="evidence" value="ECO:0007669"/>
    <property type="project" value="InterPro"/>
</dbReference>
<reference evidence="2 3" key="1">
    <citation type="submission" date="2017-09" db="EMBL/GenBank/DDBJ databases">
        <title>Depth-based differentiation of microbial function through sediment-hosted aquifers and enrichment of novel symbionts in the deep terrestrial subsurface.</title>
        <authorList>
            <person name="Probst A.J."/>
            <person name="Ladd B."/>
            <person name="Jarett J.K."/>
            <person name="Geller-Mcgrath D.E."/>
            <person name="Sieber C.M."/>
            <person name="Emerson J.B."/>
            <person name="Anantharaman K."/>
            <person name="Thomas B.C."/>
            <person name="Malmstrom R."/>
            <person name="Stieglmeier M."/>
            <person name="Klingl A."/>
            <person name="Woyke T."/>
            <person name="Ryan C.M."/>
            <person name="Banfield J.F."/>
        </authorList>
    </citation>
    <scope>NUCLEOTIDE SEQUENCE [LARGE SCALE GENOMIC DNA]</scope>
    <source>
        <strain evidence="2">CG10_big_fil_rev_8_21_14_0_10_32_10</strain>
    </source>
</reference>
<sequence>MYQVLESYFKSSDFNYVVPKVDFEDIDINSITKLTKNGKFSFYVPESLNVSYNHKLVELGYYNLCSYTYLYRNLKYPFRNVSDSNFEMLSKSNIEDQIEIAKVCFPEKNNKEYTELFEHVSNKNIKSKFFYNILEYVQGEPAGFGFILIDTELKLSYMHNAGVLPKFRRNGLFLALLKYRCNLSLLNKVHDLFAIVETSNPSYGAYIKLDFKPVEKYFVYTLK</sequence>
<dbReference type="EMBL" id="PCXU01000020">
    <property type="protein sequence ID" value="PIR43523.1"/>
    <property type="molecule type" value="Genomic_DNA"/>
</dbReference>
<dbReference type="Gene3D" id="3.40.630.30">
    <property type="match status" value="1"/>
</dbReference>
<evidence type="ECO:0000313" key="2">
    <source>
        <dbReference type="EMBL" id="PIR43523.1"/>
    </source>
</evidence>
<gene>
    <name evidence="2" type="ORF">COV24_02320</name>
</gene>
<evidence type="ECO:0000313" key="3">
    <source>
        <dbReference type="Proteomes" id="UP000230214"/>
    </source>
</evidence>
<dbReference type="SUPFAM" id="SSF55729">
    <property type="entry name" value="Acyl-CoA N-acyltransferases (Nat)"/>
    <property type="match status" value="1"/>
</dbReference>
<organism evidence="2 3">
    <name type="scientific">candidate division WWE3 bacterium CG10_big_fil_rev_8_21_14_0_10_32_10</name>
    <dbReference type="NCBI Taxonomy" id="1975090"/>
    <lineage>
        <taxon>Bacteria</taxon>
        <taxon>Katanobacteria</taxon>
    </lineage>
</organism>
<comment type="caution">
    <text evidence="2">The sequence shown here is derived from an EMBL/GenBank/DDBJ whole genome shotgun (WGS) entry which is preliminary data.</text>
</comment>
<dbReference type="InterPro" id="IPR016181">
    <property type="entry name" value="Acyl_CoA_acyltransferase"/>
</dbReference>
<dbReference type="PROSITE" id="PS51186">
    <property type="entry name" value="GNAT"/>
    <property type="match status" value="1"/>
</dbReference>
<proteinExistence type="predicted"/>
<accession>A0A2H0RAG6</accession>
<name>A0A2H0RAG6_UNCKA</name>
<protein>
    <recommendedName>
        <fullName evidence="1">N-acetyltransferase domain-containing protein</fullName>
    </recommendedName>
</protein>
<dbReference type="Proteomes" id="UP000230214">
    <property type="component" value="Unassembled WGS sequence"/>
</dbReference>
<dbReference type="AlphaFoldDB" id="A0A2H0RAG6"/>